<organism evidence="1 2">
    <name type="scientific">Pseudomonas fluorescens</name>
    <dbReference type="NCBI Taxonomy" id="294"/>
    <lineage>
        <taxon>Bacteria</taxon>
        <taxon>Pseudomonadati</taxon>
        <taxon>Pseudomonadota</taxon>
        <taxon>Gammaproteobacteria</taxon>
        <taxon>Pseudomonadales</taxon>
        <taxon>Pseudomonadaceae</taxon>
        <taxon>Pseudomonas</taxon>
    </lineage>
</organism>
<dbReference type="Proteomes" id="UP000325723">
    <property type="component" value="Unassembled WGS sequence"/>
</dbReference>
<dbReference type="SUPFAM" id="SSF46955">
    <property type="entry name" value="Putative DNA-binding domain"/>
    <property type="match status" value="1"/>
</dbReference>
<protein>
    <recommendedName>
        <fullName evidence="3">DNA-binding protein</fullName>
    </recommendedName>
</protein>
<dbReference type="AlphaFoldDB" id="A0A8H2P5E6"/>
<comment type="caution">
    <text evidence="1">The sequence shown here is derived from an EMBL/GenBank/DDBJ whole genome shotgun (WGS) entry which is preliminary data.</text>
</comment>
<evidence type="ECO:0000313" key="1">
    <source>
        <dbReference type="EMBL" id="VVP42191.1"/>
    </source>
</evidence>
<dbReference type="InterPro" id="IPR009061">
    <property type="entry name" value="DNA-bd_dom_put_sf"/>
</dbReference>
<evidence type="ECO:0000313" key="2">
    <source>
        <dbReference type="Proteomes" id="UP000325723"/>
    </source>
</evidence>
<proteinExistence type="predicted"/>
<reference evidence="1 2" key="1">
    <citation type="submission" date="2019-09" db="EMBL/GenBank/DDBJ databases">
        <authorList>
            <person name="Chandra G."/>
            <person name="Truman W A."/>
        </authorList>
    </citation>
    <scope>NUCLEOTIDE SEQUENCE [LARGE SCALE GENOMIC DNA]</scope>
    <source>
        <strain evidence="1">PS900</strain>
    </source>
</reference>
<accession>A0A8H2P5E6</accession>
<gene>
    <name evidence="1" type="ORF">PS900_04926</name>
</gene>
<name>A0A8H2P5E6_PSEFL</name>
<dbReference type="EMBL" id="CABVIE010000019">
    <property type="protein sequence ID" value="VVP42191.1"/>
    <property type="molecule type" value="Genomic_DNA"/>
</dbReference>
<evidence type="ECO:0008006" key="3">
    <source>
        <dbReference type="Google" id="ProtNLM"/>
    </source>
</evidence>
<sequence>MSERNALVTSLGFLTEEQMIEITQVKKETLEHWRKHGKGPIPTLFGRAFFYAFDDVKDYMHSLRRTRSRESILRSI</sequence>
<dbReference type="RefSeq" id="WP_150759088.1">
    <property type="nucleotide sequence ID" value="NZ_CABVIE010000019.1"/>
</dbReference>